<name>A0A1X7TQX9_AMPQE</name>
<keyword evidence="1" id="KW-0479">Metal-binding</keyword>
<dbReference type="Pfam" id="PF08797">
    <property type="entry name" value="HIRAN"/>
    <property type="match status" value="1"/>
</dbReference>
<dbReference type="InParanoid" id="A0A1X7TQX9"/>
<dbReference type="Gene3D" id="3.40.395.10">
    <property type="entry name" value="Adenoviral Proteinase, Chain A"/>
    <property type="match status" value="1"/>
</dbReference>
<feature type="domain" description="HIRAN" evidence="3">
    <location>
        <begin position="8"/>
        <end position="76"/>
    </location>
</feature>
<proteinExistence type="predicted"/>
<dbReference type="InterPro" id="IPR038765">
    <property type="entry name" value="Papain-like_cys_pep_sf"/>
</dbReference>
<evidence type="ECO:0000313" key="4">
    <source>
        <dbReference type="EnsemblMetazoa" id="Aqu2.1.17459_001"/>
    </source>
</evidence>
<dbReference type="GO" id="GO:0016818">
    <property type="term" value="F:hydrolase activity, acting on acid anhydrides, in phosphorus-containing anhydrides"/>
    <property type="evidence" value="ECO:0007669"/>
    <property type="project" value="InterPro"/>
</dbReference>
<reference evidence="4" key="1">
    <citation type="submission" date="2017-05" db="UniProtKB">
        <authorList>
            <consortium name="EnsemblMetazoa"/>
        </authorList>
    </citation>
    <scope>IDENTIFICATION</scope>
</reference>
<organism evidence="4">
    <name type="scientific">Amphimedon queenslandica</name>
    <name type="common">Sponge</name>
    <dbReference type="NCBI Taxonomy" id="400682"/>
    <lineage>
        <taxon>Eukaryota</taxon>
        <taxon>Metazoa</taxon>
        <taxon>Porifera</taxon>
        <taxon>Demospongiae</taxon>
        <taxon>Heteroscleromorpha</taxon>
        <taxon>Haplosclerida</taxon>
        <taxon>Niphatidae</taxon>
        <taxon>Amphimedon</taxon>
    </lineage>
</organism>
<dbReference type="PANTHER" id="PTHR34718:SF2">
    <property type="entry name" value="PHD-TYPE DOMAIN-CONTAINING PROTEIN"/>
    <property type="match status" value="1"/>
</dbReference>
<accession>A0A1X7TQX9</accession>
<dbReference type="GO" id="GO:0003676">
    <property type="term" value="F:nucleic acid binding"/>
    <property type="evidence" value="ECO:0007669"/>
    <property type="project" value="InterPro"/>
</dbReference>
<dbReference type="EnsemblMetazoa" id="Aqu2.1.17459_001">
    <property type="protein sequence ID" value="Aqu2.1.17459_001"/>
    <property type="gene ID" value="Aqu2.1.17459"/>
</dbReference>
<dbReference type="InterPro" id="IPR014905">
    <property type="entry name" value="HIRAN"/>
</dbReference>
<protein>
    <recommendedName>
        <fullName evidence="3">HIRAN domain-containing protein</fullName>
    </recommendedName>
</protein>
<dbReference type="eggNOG" id="ENOG502SXC5">
    <property type="taxonomic scope" value="Eukaryota"/>
</dbReference>
<evidence type="ECO:0000256" key="2">
    <source>
        <dbReference type="ARBA" id="ARBA00022801"/>
    </source>
</evidence>
<keyword evidence="2" id="KW-0378">Hydrolase</keyword>
<sequence length="354" mass="39581">MAALQSFSYEYVVRGYHIYQTVWDAQNGENLPCRRELSNLHDPFAVAVVKNSSTVGHVPKKISAVCSLFLRRNGTITCHVTGRRQYSRDLPQGGLEIPCVYVFEGQGDDLDKVKKLIQARKHKPNCIENQQQVSSSEEAVAKRMKADNEDTPHQEVVLLDDCADETVAADNQPETEEEPVWLQIGPIKLIQSDLELLSGGLRLNDNHINAGQFILKSQFPSIKGLSSTQQPSSYGYWVNHYLQVLHCGGNHWVAVSSIGCNESEVKVYDSIYRNISDEVKTHLHTILGSNVKISLPSVQKQIGSMDCGLFAMAFSTFLAHGNDPVLLSNLKFKQHKLRSHFIDCLEKGNLSEFV</sequence>
<dbReference type="Gene3D" id="3.30.70.2330">
    <property type="match status" value="1"/>
</dbReference>
<dbReference type="PANTHER" id="PTHR34718">
    <property type="entry name" value="PHD-TYPE DOMAIN-CONTAINING PROTEIN"/>
    <property type="match status" value="1"/>
</dbReference>
<dbReference type="AlphaFoldDB" id="A0A1X7TQX9"/>
<evidence type="ECO:0000259" key="3">
    <source>
        <dbReference type="Pfam" id="PF08797"/>
    </source>
</evidence>
<dbReference type="SUPFAM" id="SSF54001">
    <property type="entry name" value="Cysteine proteinases"/>
    <property type="match status" value="1"/>
</dbReference>
<dbReference type="OrthoDB" id="8187670at2759"/>
<evidence type="ECO:0000256" key="1">
    <source>
        <dbReference type="ARBA" id="ARBA00022723"/>
    </source>
</evidence>
<dbReference type="GO" id="GO:0008270">
    <property type="term" value="F:zinc ion binding"/>
    <property type="evidence" value="ECO:0007669"/>
    <property type="project" value="InterPro"/>
</dbReference>